<proteinExistence type="predicted"/>
<dbReference type="InterPro" id="IPR027124">
    <property type="entry name" value="Swc5/CFDP1/2"/>
</dbReference>
<comment type="caution">
    <text evidence="1">The sequence shown here is derived from an EMBL/GenBank/DDBJ whole genome shotgun (WGS) entry which is preliminary data.</text>
</comment>
<dbReference type="AlphaFoldDB" id="A0AAE1KXH9"/>
<accession>A0AAE1KXH9</accession>
<dbReference type="Gene3D" id="3.60.10.10">
    <property type="entry name" value="Endonuclease/exonuclease/phosphatase"/>
    <property type="match status" value="1"/>
</dbReference>
<dbReference type="PANTHER" id="PTHR23227:SF83">
    <property type="entry name" value="ENDONUCLEASE_EXONUCLEASE_PHOSPHATASE DOMAIN-CONTAINING PROTEIN"/>
    <property type="match status" value="1"/>
</dbReference>
<evidence type="ECO:0008006" key="3">
    <source>
        <dbReference type="Google" id="ProtNLM"/>
    </source>
</evidence>
<name>A0AAE1KXH9_PETCI</name>
<dbReference type="SUPFAM" id="SSF56219">
    <property type="entry name" value="DNase I-like"/>
    <property type="match status" value="1"/>
</dbReference>
<reference evidence="1" key="1">
    <citation type="submission" date="2023-10" db="EMBL/GenBank/DDBJ databases">
        <title>Genome assemblies of two species of porcelain crab, Petrolisthes cinctipes and Petrolisthes manimaculis (Anomura: Porcellanidae).</title>
        <authorList>
            <person name="Angst P."/>
        </authorList>
    </citation>
    <scope>NUCLEOTIDE SEQUENCE</scope>
    <source>
        <strain evidence="1">PB745_01</strain>
        <tissue evidence="1">Gill</tissue>
    </source>
</reference>
<evidence type="ECO:0000313" key="1">
    <source>
        <dbReference type="EMBL" id="KAK3888624.1"/>
    </source>
</evidence>
<protein>
    <recommendedName>
        <fullName evidence="3">Craniofacial development protein 2-like</fullName>
    </recommendedName>
</protein>
<organism evidence="1 2">
    <name type="scientific">Petrolisthes cinctipes</name>
    <name type="common">Flat porcelain crab</name>
    <dbReference type="NCBI Taxonomy" id="88211"/>
    <lineage>
        <taxon>Eukaryota</taxon>
        <taxon>Metazoa</taxon>
        <taxon>Ecdysozoa</taxon>
        <taxon>Arthropoda</taxon>
        <taxon>Crustacea</taxon>
        <taxon>Multicrustacea</taxon>
        <taxon>Malacostraca</taxon>
        <taxon>Eumalacostraca</taxon>
        <taxon>Eucarida</taxon>
        <taxon>Decapoda</taxon>
        <taxon>Pleocyemata</taxon>
        <taxon>Anomura</taxon>
        <taxon>Galatheoidea</taxon>
        <taxon>Porcellanidae</taxon>
        <taxon>Petrolisthes</taxon>
    </lineage>
</organism>
<dbReference type="EMBL" id="JAWQEG010000542">
    <property type="protein sequence ID" value="KAK3888624.1"/>
    <property type="molecule type" value="Genomic_DNA"/>
</dbReference>
<dbReference type="Proteomes" id="UP001286313">
    <property type="component" value="Unassembled WGS sequence"/>
</dbReference>
<evidence type="ECO:0000313" key="2">
    <source>
        <dbReference type="Proteomes" id="UP001286313"/>
    </source>
</evidence>
<dbReference type="PANTHER" id="PTHR23227">
    <property type="entry name" value="BUCENTAUR RELATED"/>
    <property type="match status" value="1"/>
</dbReference>
<gene>
    <name evidence="1" type="ORF">Pcinc_007349</name>
</gene>
<dbReference type="InterPro" id="IPR036691">
    <property type="entry name" value="Endo/exonu/phosph_ase_sf"/>
</dbReference>
<keyword evidence="2" id="KW-1185">Reference proteome</keyword>
<sequence>MIEGKSERYKLFWIGNDKGTGGVGIFLAEKWVDKGIEVNRVSDRIIQMKLMAGETIFTAISVYAPQCGLSEEAKDGFYDRLIAVASKVSEKEVLALAGDFNGHVGKTSDGFKEVHGGNG</sequence>